<feature type="transmembrane region" description="Helical" evidence="16">
    <location>
        <begin position="573"/>
        <end position="598"/>
    </location>
</feature>
<evidence type="ECO:0000256" key="9">
    <source>
        <dbReference type="ARBA" id="ARBA00022771"/>
    </source>
</evidence>
<dbReference type="InterPro" id="IPR050731">
    <property type="entry name" value="HRD1_E3_ubiq-ligases"/>
</dbReference>
<dbReference type="AlphaFoldDB" id="A0AAJ5C5T4"/>
<dbReference type="InterPro" id="IPR024766">
    <property type="entry name" value="Znf_RING_H2"/>
</dbReference>
<keyword evidence="9 14" id="KW-0863">Zinc-finger</keyword>
<comment type="subcellular location">
    <subcellularLocation>
        <location evidence="2">Endomembrane system</location>
        <topology evidence="2">Multi-pass membrane protein</topology>
    </subcellularLocation>
</comment>
<keyword evidence="5" id="KW-0808">Transferase</keyword>
<dbReference type="InterPro" id="IPR001841">
    <property type="entry name" value="Znf_RING"/>
</dbReference>
<dbReference type="InterPro" id="IPR021319">
    <property type="entry name" value="DUF2921"/>
</dbReference>
<proteinExistence type="predicted"/>
<dbReference type="PANTHER" id="PTHR22763:SF162">
    <property type="entry name" value="TRANSMEMBRANE E3 UBIQUITIN-PROTEIN LIGASE 1"/>
    <property type="match status" value="1"/>
</dbReference>
<feature type="transmembrane region" description="Helical" evidence="16">
    <location>
        <begin position="6"/>
        <end position="31"/>
    </location>
</feature>
<comment type="catalytic activity">
    <reaction evidence="1">
        <text>S-ubiquitinyl-[E2 ubiquitin-conjugating enzyme]-L-cysteine + [acceptor protein]-L-lysine = [E2 ubiquitin-conjugating enzyme]-L-cysteine + N(6)-ubiquitinyl-[acceptor protein]-L-lysine.</text>
        <dbReference type="EC" id="2.3.2.27"/>
    </reaction>
</comment>
<evidence type="ECO:0000256" key="6">
    <source>
        <dbReference type="ARBA" id="ARBA00022692"/>
    </source>
</evidence>
<feature type="transmembrane region" description="Helical" evidence="16">
    <location>
        <begin position="439"/>
        <end position="458"/>
    </location>
</feature>
<evidence type="ECO:0000256" key="11">
    <source>
        <dbReference type="ARBA" id="ARBA00022833"/>
    </source>
</evidence>
<evidence type="ECO:0000313" key="18">
    <source>
        <dbReference type="EMBL" id="SNX84883.1"/>
    </source>
</evidence>
<feature type="compositionally biased region" description="Low complexity" evidence="15">
    <location>
        <begin position="502"/>
        <end position="522"/>
    </location>
</feature>
<evidence type="ECO:0000256" key="13">
    <source>
        <dbReference type="ARBA" id="ARBA00023136"/>
    </source>
</evidence>
<dbReference type="GO" id="GO:0061630">
    <property type="term" value="F:ubiquitin protein ligase activity"/>
    <property type="evidence" value="ECO:0007669"/>
    <property type="project" value="UniProtKB-EC"/>
</dbReference>
<keyword evidence="11" id="KW-0862">Zinc</keyword>
<sequence length="902" mass="100682">MHYSRSLALYIAVLFLFSTFTQASFISTLLWGKDSLDPIRAAIISTSQLRSQVHGWYTHNATQQANFTVTPDPTQIYSLLPSTYSARSLIQPDGSYFSDVQGYYKGQWTGWDFSTVFNRSLAIDSRLNRTAAQNILQKGSTQPVQYVDKRVNEASLTQDRGDFPWLAADPAHVDLHLVQEHLLPGNVSLITGGLTFSAPKRSKSKVNSVDLSLEGLHFLPTGTLFLHAVSDEAVRGTDVRTSLSMIPGGNNHTMNATIAAIDKAFQLRIDMLNRIIKSGSWDPPEAAEPQPLKHNCSLHVYGQFRSAGPYSILQSKLSALESEWRQSTGISTIASPPLQLSLTAFSPECQLLVTTTPTTLSGLLQSRLWKKAIHYAVIYFILLFIQTYLLVQQMEASTTPSGLAKVADKTWLAQSVLDAYACLIHLSVAVVLENETTKALLACSFMSAICFLAFGYRFTIVVYRSQMDAVANTTTVPVAVPALDAVATQLAPVEAASNARDQPQQSQIQQSNQHQTTSTNNTHANIADTNHTTHAPASTRNNLLTNTINYVVSADNSSATPQEIAARRRGATILFVGLFLVMVGFFPIFTITLILPFLYSFWIPQIYRNVMLGIRKPLLKRVVVGTTMTRLYVPLYILVCPNNVLFNETSGWGWILAMYVILQAVVLVAQDVLGPHWFLKEKWIPEAAKGCGWEYHPISLVRVQEEEGKGEGMMKERDYGDCAICLCLIENREESSGDGQKKRKKDDFRKRSRTWWKRGGWFQSDSEYGYDRLANIEDWGSNDQKIQTSSDDENDTTVQNYSPENYQRNTISFSHSTLLIPTTASSHHTRNRLGSVLFRTIRTLFTSTHPHSSINSTTRITSTRRKDIMLAPCQHAFHSHCLLSWLKVKSECPTCRTALPPV</sequence>
<dbReference type="SUPFAM" id="SSF57850">
    <property type="entry name" value="RING/U-box"/>
    <property type="match status" value="1"/>
</dbReference>
<dbReference type="PANTHER" id="PTHR22763">
    <property type="entry name" value="RING ZINC FINGER PROTEIN"/>
    <property type="match status" value="1"/>
</dbReference>
<feature type="domain" description="RING-type" evidence="17">
    <location>
        <begin position="868"/>
        <end position="896"/>
    </location>
</feature>
<dbReference type="GO" id="GO:0008270">
    <property type="term" value="F:zinc ion binding"/>
    <property type="evidence" value="ECO:0007669"/>
    <property type="project" value="UniProtKB-KW"/>
</dbReference>
<dbReference type="EC" id="2.3.2.27" evidence="4"/>
<evidence type="ECO:0000256" key="4">
    <source>
        <dbReference type="ARBA" id="ARBA00012483"/>
    </source>
</evidence>
<evidence type="ECO:0000256" key="7">
    <source>
        <dbReference type="ARBA" id="ARBA00022723"/>
    </source>
</evidence>
<dbReference type="GO" id="GO:0043161">
    <property type="term" value="P:proteasome-mediated ubiquitin-dependent protein catabolic process"/>
    <property type="evidence" value="ECO:0007669"/>
    <property type="project" value="TreeGrafter"/>
</dbReference>
<dbReference type="Gene3D" id="3.30.40.10">
    <property type="entry name" value="Zinc/RING finger domain, C3HC4 (zinc finger)"/>
    <property type="match status" value="1"/>
</dbReference>
<keyword evidence="13 16" id="KW-0472">Membrane</keyword>
<reference evidence="18" key="1">
    <citation type="submission" date="2023-10" db="EMBL/GenBank/DDBJ databases">
        <authorList>
            <person name="Guldener U."/>
        </authorList>
    </citation>
    <scope>NUCLEOTIDE SEQUENCE</scope>
    <source>
        <strain evidence="18">Mp4</strain>
    </source>
</reference>
<evidence type="ECO:0000256" key="8">
    <source>
        <dbReference type="ARBA" id="ARBA00022729"/>
    </source>
</evidence>
<keyword evidence="8" id="KW-0732">Signal</keyword>
<gene>
    <name evidence="18" type="ORF">MEPE_03592</name>
</gene>
<dbReference type="Pfam" id="PF11145">
    <property type="entry name" value="DUF2921"/>
    <property type="match status" value="2"/>
</dbReference>
<evidence type="ECO:0000256" key="16">
    <source>
        <dbReference type="SAM" id="Phobius"/>
    </source>
</evidence>
<evidence type="ECO:0000313" key="19">
    <source>
        <dbReference type="Proteomes" id="UP001294444"/>
    </source>
</evidence>
<keyword evidence="7" id="KW-0479">Metal-binding</keyword>
<feature type="compositionally biased region" description="Polar residues" evidence="15">
    <location>
        <begin position="523"/>
        <end position="538"/>
    </location>
</feature>
<name>A0AAJ5C5T4_9BASI</name>
<keyword evidence="6 16" id="KW-0812">Transmembrane</keyword>
<evidence type="ECO:0000256" key="2">
    <source>
        <dbReference type="ARBA" id="ARBA00004127"/>
    </source>
</evidence>
<dbReference type="GO" id="GO:0012505">
    <property type="term" value="C:endomembrane system"/>
    <property type="evidence" value="ECO:0007669"/>
    <property type="project" value="UniProtKB-SubCell"/>
</dbReference>
<protein>
    <recommendedName>
        <fullName evidence="4">RING-type E3 ubiquitin transferase</fullName>
        <ecNumber evidence="4">2.3.2.27</ecNumber>
    </recommendedName>
</protein>
<evidence type="ECO:0000256" key="12">
    <source>
        <dbReference type="ARBA" id="ARBA00022989"/>
    </source>
</evidence>
<dbReference type="Proteomes" id="UP001294444">
    <property type="component" value="Unassembled WGS sequence"/>
</dbReference>
<dbReference type="Pfam" id="PF12678">
    <property type="entry name" value="zf-rbx1"/>
    <property type="match status" value="1"/>
</dbReference>
<feature type="region of interest" description="Disordered" evidence="15">
    <location>
        <begin position="494"/>
        <end position="538"/>
    </location>
</feature>
<dbReference type="InterPro" id="IPR013083">
    <property type="entry name" value="Znf_RING/FYVE/PHD"/>
</dbReference>
<evidence type="ECO:0000259" key="17">
    <source>
        <dbReference type="PROSITE" id="PS50089"/>
    </source>
</evidence>
<comment type="caution">
    <text evidence="18">The sequence shown here is derived from an EMBL/GenBank/DDBJ whole genome shotgun (WGS) entry which is preliminary data.</text>
</comment>
<keyword evidence="18" id="KW-0436">Ligase</keyword>
<accession>A0AAJ5C5T4</accession>
<dbReference type="GO" id="GO:0016874">
    <property type="term" value="F:ligase activity"/>
    <property type="evidence" value="ECO:0007669"/>
    <property type="project" value="UniProtKB-KW"/>
</dbReference>
<keyword evidence="19" id="KW-1185">Reference proteome</keyword>
<evidence type="ECO:0000256" key="14">
    <source>
        <dbReference type="PROSITE-ProRule" id="PRU00175"/>
    </source>
</evidence>
<evidence type="ECO:0000256" key="1">
    <source>
        <dbReference type="ARBA" id="ARBA00000900"/>
    </source>
</evidence>
<keyword evidence="10" id="KW-0833">Ubl conjugation pathway</keyword>
<feature type="transmembrane region" description="Helical" evidence="16">
    <location>
        <begin position="411"/>
        <end position="432"/>
    </location>
</feature>
<evidence type="ECO:0000256" key="15">
    <source>
        <dbReference type="SAM" id="MobiDB-lite"/>
    </source>
</evidence>
<dbReference type="PROSITE" id="PS50089">
    <property type="entry name" value="ZF_RING_2"/>
    <property type="match status" value="1"/>
</dbReference>
<organism evidence="18 19">
    <name type="scientific">Melanopsichium pennsylvanicum</name>
    <dbReference type="NCBI Taxonomy" id="63383"/>
    <lineage>
        <taxon>Eukaryota</taxon>
        <taxon>Fungi</taxon>
        <taxon>Dikarya</taxon>
        <taxon>Basidiomycota</taxon>
        <taxon>Ustilaginomycotina</taxon>
        <taxon>Ustilaginomycetes</taxon>
        <taxon>Ustilaginales</taxon>
        <taxon>Ustilaginaceae</taxon>
        <taxon>Melanopsichium</taxon>
    </lineage>
</organism>
<feature type="region of interest" description="Disordered" evidence="15">
    <location>
        <begin position="782"/>
        <end position="801"/>
    </location>
</feature>
<comment type="pathway">
    <text evidence="3">Protein modification; protein ubiquitination.</text>
</comment>
<feature type="transmembrane region" description="Helical" evidence="16">
    <location>
        <begin position="651"/>
        <end position="673"/>
    </location>
</feature>
<keyword evidence="12 16" id="KW-1133">Transmembrane helix</keyword>
<dbReference type="EMBL" id="OAPG01000008">
    <property type="protein sequence ID" value="SNX84883.1"/>
    <property type="molecule type" value="Genomic_DNA"/>
</dbReference>
<evidence type="ECO:0000256" key="3">
    <source>
        <dbReference type="ARBA" id="ARBA00004906"/>
    </source>
</evidence>
<feature type="transmembrane region" description="Helical" evidence="16">
    <location>
        <begin position="618"/>
        <end position="639"/>
    </location>
</feature>
<feature type="transmembrane region" description="Helical" evidence="16">
    <location>
        <begin position="372"/>
        <end position="391"/>
    </location>
</feature>
<evidence type="ECO:0000256" key="10">
    <source>
        <dbReference type="ARBA" id="ARBA00022786"/>
    </source>
</evidence>
<evidence type="ECO:0000256" key="5">
    <source>
        <dbReference type="ARBA" id="ARBA00022679"/>
    </source>
</evidence>